<evidence type="ECO:0000313" key="1">
    <source>
        <dbReference type="EMBL" id="CAI3995717.1"/>
    </source>
</evidence>
<gene>
    <name evidence="1" type="ORF">C1SCF055_LOCUS22246</name>
</gene>
<reference evidence="1" key="1">
    <citation type="submission" date="2022-10" db="EMBL/GenBank/DDBJ databases">
        <authorList>
            <person name="Chen Y."/>
            <person name="Dougan E. K."/>
            <person name="Chan C."/>
            <person name="Rhodes N."/>
            <person name="Thang M."/>
        </authorList>
    </citation>
    <scope>NUCLEOTIDE SEQUENCE</scope>
</reference>
<keyword evidence="3" id="KW-1185">Reference proteome</keyword>
<dbReference type="Proteomes" id="UP001152797">
    <property type="component" value="Unassembled WGS sequence"/>
</dbReference>
<dbReference type="OrthoDB" id="439661at2759"/>
<comment type="caution">
    <text evidence="1">The sequence shown here is derived from an EMBL/GenBank/DDBJ whole genome shotgun (WGS) entry which is preliminary data.</text>
</comment>
<evidence type="ECO:0000313" key="2">
    <source>
        <dbReference type="EMBL" id="CAL4783029.1"/>
    </source>
</evidence>
<protein>
    <submittedName>
        <fullName evidence="2">Fido domain-containing protein</fullName>
    </submittedName>
</protein>
<evidence type="ECO:0000313" key="3">
    <source>
        <dbReference type="Proteomes" id="UP001152797"/>
    </source>
</evidence>
<dbReference type="AlphaFoldDB" id="A0A9P1CNQ8"/>
<accession>A0A9P1CNQ8</accession>
<dbReference type="EMBL" id="CAMXCT010002112">
    <property type="protein sequence ID" value="CAI3995717.1"/>
    <property type="molecule type" value="Genomic_DNA"/>
</dbReference>
<reference evidence="2 3" key="2">
    <citation type="submission" date="2024-05" db="EMBL/GenBank/DDBJ databases">
        <authorList>
            <person name="Chen Y."/>
            <person name="Shah S."/>
            <person name="Dougan E. K."/>
            <person name="Thang M."/>
            <person name="Chan C."/>
        </authorList>
    </citation>
    <scope>NUCLEOTIDE SEQUENCE [LARGE SCALE GENOMIC DNA]</scope>
</reference>
<dbReference type="EMBL" id="CAMXCT020002112">
    <property type="protein sequence ID" value="CAL1149092.1"/>
    <property type="molecule type" value="Genomic_DNA"/>
</dbReference>
<organism evidence="1">
    <name type="scientific">Cladocopium goreaui</name>
    <dbReference type="NCBI Taxonomy" id="2562237"/>
    <lineage>
        <taxon>Eukaryota</taxon>
        <taxon>Sar</taxon>
        <taxon>Alveolata</taxon>
        <taxon>Dinophyceae</taxon>
        <taxon>Suessiales</taxon>
        <taxon>Symbiodiniaceae</taxon>
        <taxon>Cladocopium</taxon>
    </lineage>
</organism>
<sequence length="238" mass="26374">MLVPTVISPRARCVATCKWLKSGNCRIYVGYDRNQHYHKFTDYIVQHAPCDVGIIKSDSEDPVTRWVGISSRNLKASAAALARAFHDAHAGDLVVAIHYPVNPFLEIGGSVYEAHFSSVCDDNLNVIMDSALTRVIESSQRVAQGHCKEGVRFRVFTGAETPEPHKQLVGDAIAGVGDPQILRPHTIYVGYNERRHRTKLVDPHKQYDVAEYIVRNSPCNVVVVKDIEPEASPETDAG</sequence>
<proteinExistence type="predicted"/>
<dbReference type="EMBL" id="CAMXCT030002112">
    <property type="protein sequence ID" value="CAL4783029.1"/>
    <property type="molecule type" value="Genomic_DNA"/>
</dbReference>
<name>A0A9P1CNQ8_9DINO</name>